<reference evidence="2" key="1">
    <citation type="submission" date="2024-06" db="EMBL/GenBank/DDBJ databases">
        <title>Multiomics insights into the TNT degradation mechanism by Pantoea sp. BJ2 isolated from an ammunition destruction site.</title>
        <authorList>
            <person name="Luo J."/>
        </authorList>
    </citation>
    <scope>NUCLEOTIDE SEQUENCE</scope>
    <source>
        <strain evidence="2">BJ2</strain>
    </source>
</reference>
<evidence type="ECO:0000256" key="1">
    <source>
        <dbReference type="SAM" id="MobiDB-lite"/>
    </source>
</evidence>
<dbReference type="EMBL" id="CP158292">
    <property type="protein sequence ID" value="XBV43250.1"/>
    <property type="molecule type" value="Genomic_DNA"/>
</dbReference>
<gene>
    <name evidence="2" type="ORF">AAF463_11525</name>
</gene>
<dbReference type="AlphaFoldDB" id="A0AAU7TRT9"/>
<evidence type="ECO:0000313" key="2">
    <source>
        <dbReference type="EMBL" id="XBV43250.1"/>
    </source>
</evidence>
<dbReference type="InterPro" id="IPR057902">
    <property type="entry name" value="N_peptide"/>
</dbReference>
<accession>A0AAU7TRT9</accession>
<protein>
    <submittedName>
        <fullName evidence="2">Antitermination protein N</fullName>
    </submittedName>
</protein>
<sequence length="107" mass="11872">MTRKTQFAGSAAGRRRERRAGLQSEASVSAEVFHRPNPSRVVLQCKRKPADRVMKAVDTETEYHKQILAGAAKYIGGEISNGMCIPDVALYHAGHRKVRKEAVHTTK</sequence>
<organism evidence="2">
    <name type="scientific">Pantoea sp. BJ2</name>
    <dbReference type="NCBI Taxonomy" id="3141322"/>
    <lineage>
        <taxon>Bacteria</taxon>
        <taxon>Pseudomonadati</taxon>
        <taxon>Pseudomonadota</taxon>
        <taxon>Gammaproteobacteria</taxon>
        <taxon>Enterobacterales</taxon>
        <taxon>Erwiniaceae</taxon>
        <taxon>Pantoea</taxon>
    </lineage>
</organism>
<dbReference type="RefSeq" id="WP_350260788.1">
    <property type="nucleotide sequence ID" value="NZ_CP158292.1"/>
</dbReference>
<name>A0AAU7TRT9_9GAMM</name>
<proteinExistence type="predicted"/>
<feature type="region of interest" description="Disordered" evidence="1">
    <location>
        <begin position="1"/>
        <end position="33"/>
    </location>
</feature>
<dbReference type="Pfam" id="PF25694">
    <property type="entry name" value="N_peptide"/>
    <property type="match status" value="1"/>
</dbReference>